<dbReference type="GO" id="GO:0005789">
    <property type="term" value="C:endoplasmic reticulum membrane"/>
    <property type="evidence" value="ECO:0007669"/>
    <property type="project" value="UniProtKB-SubCell"/>
</dbReference>
<evidence type="ECO:0000256" key="6">
    <source>
        <dbReference type="ARBA" id="ARBA00022729"/>
    </source>
</evidence>
<proteinExistence type="inferred from homology"/>
<dbReference type="OMA" id="ILWHSSK"/>
<accession>A0A8C4Q0K7</accession>
<keyword evidence="8 12" id="KW-1133">Transmembrane helix</keyword>
<dbReference type="Ensembl" id="ENSEBUT00000008625.1">
    <property type="protein sequence ID" value="ENSEBUP00000008132.1"/>
    <property type="gene ID" value="ENSEBUG00000005288.1"/>
</dbReference>
<evidence type="ECO:0000313" key="14">
    <source>
        <dbReference type="Ensembl" id="ENSEBUP00000008132.1"/>
    </source>
</evidence>
<feature type="chain" id="PRO_5034797616" description="Translocon-associated protein subunit beta" evidence="13">
    <location>
        <begin position="20"/>
        <end position="185"/>
    </location>
</feature>
<comment type="similarity">
    <text evidence="3 11">Belongs to the TRAP-beta family.</text>
</comment>
<keyword evidence="10" id="KW-0325">Glycoprotein</keyword>
<dbReference type="PANTHER" id="PTHR12861:SF3">
    <property type="entry name" value="TRANSLOCON-ASSOCIATED PROTEIN SUBUNIT BETA"/>
    <property type="match status" value="1"/>
</dbReference>
<keyword evidence="9 11" id="KW-0472">Membrane</keyword>
<dbReference type="GeneTree" id="ENSGT00390000005125"/>
<protein>
    <recommendedName>
        <fullName evidence="4 11">Translocon-associated protein subunit beta</fullName>
        <shortName evidence="11">TRAP-beta</shortName>
    </recommendedName>
    <alternativeName>
        <fullName evidence="11">Signal sequence receptor subunit beta</fullName>
    </alternativeName>
</protein>
<comment type="subcellular location">
    <subcellularLocation>
        <location evidence="2">Endoplasmic reticulum membrane</location>
        <topology evidence="2">Single-pass type I membrane protein</topology>
    </subcellularLocation>
</comment>
<evidence type="ECO:0000256" key="1">
    <source>
        <dbReference type="ARBA" id="ARBA00002838"/>
    </source>
</evidence>
<evidence type="ECO:0000256" key="12">
    <source>
        <dbReference type="SAM" id="Phobius"/>
    </source>
</evidence>
<keyword evidence="15" id="KW-1185">Reference proteome</keyword>
<dbReference type="AlphaFoldDB" id="A0A8C4Q0K7"/>
<dbReference type="Pfam" id="PF05753">
    <property type="entry name" value="TRAP_beta"/>
    <property type="match status" value="1"/>
</dbReference>
<evidence type="ECO:0000256" key="4">
    <source>
        <dbReference type="ARBA" id="ARBA00021110"/>
    </source>
</evidence>
<evidence type="ECO:0000256" key="3">
    <source>
        <dbReference type="ARBA" id="ARBA00005610"/>
    </source>
</evidence>
<dbReference type="PIRSF" id="PIRSF016400">
    <property type="entry name" value="TRAP_beta"/>
    <property type="match status" value="1"/>
</dbReference>
<keyword evidence="7 11" id="KW-0256">Endoplasmic reticulum</keyword>
<feature type="signal peptide" evidence="13">
    <location>
        <begin position="1"/>
        <end position="19"/>
    </location>
</feature>
<evidence type="ECO:0000256" key="9">
    <source>
        <dbReference type="ARBA" id="ARBA00023136"/>
    </source>
</evidence>
<evidence type="ECO:0000256" key="10">
    <source>
        <dbReference type="ARBA" id="ARBA00023180"/>
    </source>
</evidence>
<name>A0A8C4Q0K7_EPTBU</name>
<evidence type="ECO:0000256" key="5">
    <source>
        <dbReference type="ARBA" id="ARBA00022692"/>
    </source>
</evidence>
<evidence type="ECO:0000256" key="11">
    <source>
        <dbReference type="PIRNR" id="PIRNR016400"/>
    </source>
</evidence>
<keyword evidence="5 12" id="KW-0812">Transmembrane</keyword>
<reference evidence="14" key="1">
    <citation type="submission" date="2025-08" db="UniProtKB">
        <authorList>
            <consortium name="Ensembl"/>
        </authorList>
    </citation>
    <scope>IDENTIFICATION</scope>
</reference>
<evidence type="ECO:0000313" key="15">
    <source>
        <dbReference type="Proteomes" id="UP000694388"/>
    </source>
</evidence>
<evidence type="ECO:0000256" key="7">
    <source>
        <dbReference type="ARBA" id="ARBA00022824"/>
    </source>
</evidence>
<evidence type="ECO:0000256" key="13">
    <source>
        <dbReference type="SAM" id="SignalP"/>
    </source>
</evidence>
<comment type="subunit">
    <text evidence="11">Heterotetramer of TRAP-alpha, TRAP-beta, TRAP-delta and TRAP-gamma.</text>
</comment>
<organism evidence="14 15">
    <name type="scientific">Eptatretus burgeri</name>
    <name type="common">Inshore hagfish</name>
    <dbReference type="NCBI Taxonomy" id="7764"/>
    <lineage>
        <taxon>Eukaryota</taxon>
        <taxon>Metazoa</taxon>
        <taxon>Chordata</taxon>
        <taxon>Craniata</taxon>
        <taxon>Vertebrata</taxon>
        <taxon>Cyclostomata</taxon>
        <taxon>Myxini</taxon>
        <taxon>Myxiniformes</taxon>
        <taxon>Myxinidae</taxon>
        <taxon>Eptatretinae</taxon>
        <taxon>Eptatretus</taxon>
    </lineage>
</organism>
<feature type="transmembrane region" description="Helical" evidence="12">
    <location>
        <begin position="152"/>
        <end position="171"/>
    </location>
</feature>
<keyword evidence="6 13" id="KW-0732">Signal</keyword>
<dbReference type="InterPro" id="IPR008856">
    <property type="entry name" value="TRAP_beta"/>
</dbReference>
<comment type="function">
    <text evidence="1 11">TRAP proteins are part of a complex whose function is to bind calcium to the ER membrane and thereby regulate the retention of ER resident proteins.</text>
</comment>
<dbReference type="Proteomes" id="UP000694388">
    <property type="component" value="Unplaced"/>
</dbReference>
<evidence type="ECO:0000256" key="2">
    <source>
        <dbReference type="ARBA" id="ARBA00004115"/>
    </source>
</evidence>
<dbReference type="PANTHER" id="PTHR12861">
    <property type="entry name" value="TRANSLOCON-ASSOCIATED PROTEIN, BETA SUBUNIT PRECURSOR TRAP-BETA SIGNAL SEQUENCE RECEPTOR BETA SUBUNIT"/>
    <property type="match status" value="1"/>
</dbReference>
<sequence length="185" mass="20463">MRLLLLGFLVFLDLGGSQADEGARLLCSKTLLNKYAVEGQDLTVQYTIYNVGSSAALDVELNDDAFHPEQFGIVSGMLNVKWERIPPASNVTHSVVLRPLVPGLFNFSSASISYLPHEGADVVVGHTSFPGQGGILAQKEYDRKFSPHYADWFAFGLFTLPSIGMPLFIWYNSMQRYSAAKQKKN</sequence>
<reference evidence="14" key="2">
    <citation type="submission" date="2025-09" db="UniProtKB">
        <authorList>
            <consortium name="Ensembl"/>
        </authorList>
    </citation>
    <scope>IDENTIFICATION</scope>
</reference>
<evidence type="ECO:0000256" key="8">
    <source>
        <dbReference type="ARBA" id="ARBA00022989"/>
    </source>
</evidence>